<dbReference type="EMBL" id="AWTC01000006">
    <property type="protein sequence ID" value="EST12093.1"/>
    <property type="molecule type" value="Genomic_DNA"/>
</dbReference>
<name>V6IXH6_9BACL</name>
<comment type="function">
    <text evidence="3">Catalyzes a proton abstraction reaction that results in 2,5-elimination of pyruvate from 2-succinyl-5-enolpyruvyl-6-hydroxy-3-cyclohexene-1-carboxylate (SEPHCHC) and the formation of 2-succinyl-6-hydroxy-2,4-cyclohexadiene-1-carboxylate (SHCHC).</text>
</comment>
<accession>V6IXH6</accession>
<dbReference type="AlphaFoldDB" id="V6IXH6"/>
<dbReference type="Pfam" id="PF00561">
    <property type="entry name" value="Abhydrolase_1"/>
    <property type="match status" value="1"/>
</dbReference>
<dbReference type="PRINTS" id="PR00111">
    <property type="entry name" value="ABHYDROLASE"/>
</dbReference>
<comment type="caution">
    <text evidence="5">The sequence shown here is derived from an EMBL/GenBank/DDBJ whole genome shotgun (WGS) entry which is preliminary data.</text>
</comment>
<comment type="similarity">
    <text evidence="3">Belongs to the AB hydrolase superfamily. MenH family.</text>
</comment>
<keyword evidence="2 3" id="KW-0456">Lyase</keyword>
<comment type="pathway">
    <text evidence="3">Quinol/quinone metabolism; menaquinone biosynthesis.</text>
</comment>
<dbReference type="InterPro" id="IPR022485">
    <property type="entry name" value="SHCHC_synthase_MenH"/>
</dbReference>
<dbReference type="InterPro" id="IPR029058">
    <property type="entry name" value="AB_hydrolase_fold"/>
</dbReference>
<dbReference type="GO" id="GO:0009234">
    <property type="term" value="P:menaquinone biosynthetic process"/>
    <property type="evidence" value="ECO:0007669"/>
    <property type="project" value="UniProtKB-UniRule"/>
</dbReference>
<comment type="pathway">
    <text evidence="3">Quinol/quinone metabolism; 1,4-dihydroxy-2-naphthoate biosynthesis; 1,4-dihydroxy-2-naphthoate from chorismate: step 3/7.</text>
</comment>
<dbReference type="eggNOG" id="COG0596">
    <property type="taxonomic scope" value="Bacteria"/>
</dbReference>
<dbReference type="SUPFAM" id="SSF53474">
    <property type="entry name" value="alpha/beta-Hydrolases"/>
    <property type="match status" value="1"/>
</dbReference>
<organism evidence="5 6">
    <name type="scientific">Sporolactobacillus laevolacticus DSM 442</name>
    <dbReference type="NCBI Taxonomy" id="1395513"/>
    <lineage>
        <taxon>Bacteria</taxon>
        <taxon>Bacillati</taxon>
        <taxon>Bacillota</taxon>
        <taxon>Bacilli</taxon>
        <taxon>Bacillales</taxon>
        <taxon>Sporolactobacillaceae</taxon>
        <taxon>Sporolactobacillus</taxon>
    </lineage>
</organism>
<proteinExistence type="inferred from homology"/>
<dbReference type="UniPathway" id="UPA01057">
    <property type="reaction ID" value="UER00900"/>
</dbReference>
<dbReference type="Proteomes" id="UP000018296">
    <property type="component" value="Unassembled WGS sequence"/>
</dbReference>
<evidence type="ECO:0000313" key="6">
    <source>
        <dbReference type="Proteomes" id="UP000018296"/>
    </source>
</evidence>
<evidence type="ECO:0000256" key="3">
    <source>
        <dbReference type="HAMAP-Rule" id="MF_01660"/>
    </source>
</evidence>
<keyword evidence="1 3" id="KW-0474">Menaquinone biosynthesis</keyword>
<evidence type="ECO:0000313" key="5">
    <source>
        <dbReference type="EMBL" id="EST12093.1"/>
    </source>
</evidence>
<dbReference type="GO" id="GO:0070205">
    <property type="term" value="F:2-succinyl-6-hydroxy-2,4-cyclohexadiene-1-carboxylate synthase activity"/>
    <property type="evidence" value="ECO:0007669"/>
    <property type="project" value="UniProtKB-UniRule"/>
</dbReference>
<comment type="catalytic activity">
    <reaction evidence="3">
        <text>5-enolpyruvoyl-6-hydroxy-2-succinyl-cyclohex-3-ene-1-carboxylate = (1R,6R)-6-hydroxy-2-succinyl-cyclohexa-2,4-diene-1-carboxylate + pyruvate</text>
        <dbReference type="Rhea" id="RHEA:25597"/>
        <dbReference type="ChEBI" id="CHEBI:15361"/>
        <dbReference type="ChEBI" id="CHEBI:58689"/>
        <dbReference type="ChEBI" id="CHEBI:58818"/>
        <dbReference type="EC" id="4.2.99.20"/>
    </reaction>
</comment>
<dbReference type="RefSeq" id="WP_023509934.1">
    <property type="nucleotide sequence ID" value="NZ_AWTC01000006.1"/>
</dbReference>
<dbReference type="HAMAP" id="MF_01660">
    <property type="entry name" value="MenH"/>
    <property type="match status" value="1"/>
</dbReference>
<evidence type="ECO:0000256" key="1">
    <source>
        <dbReference type="ARBA" id="ARBA00022428"/>
    </source>
</evidence>
<dbReference type="PANTHER" id="PTHR42916:SF1">
    <property type="entry name" value="PROTEIN PHYLLO, CHLOROPLASTIC"/>
    <property type="match status" value="1"/>
</dbReference>
<dbReference type="EC" id="4.2.99.20" evidence="3"/>
<evidence type="ECO:0000256" key="2">
    <source>
        <dbReference type="ARBA" id="ARBA00023239"/>
    </source>
</evidence>
<dbReference type="STRING" id="1395513.P343_08350"/>
<dbReference type="InterPro" id="IPR000073">
    <property type="entry name" value="AB_hydrolase_1"/>
</dbReference>
<sequence length="278" mass="31347">MKADIRGISYHYEHFGQGEPLLLLHGFTGSMDTWRFFSDALQNKYHLIFVDIIGHGKTDCPTQPERYTMSEVVEDLVALLDLLHLSKAHVLGYSMGGRLALNFACQFPERVLSLMLESASPGLKSEEERRLRRAHDRKLAESILEEGITSFVDRWETLALFASQDQLPEQKRKALRKQRLANTPSGLACSLIGMGTGAQPSRWSQLSFLSMPVLLITGEQDLKFCKIAEEMKTRLSRAEWQVVKNSGHAVHLEQARLYPGLIADFVTRHSPGIQKGDI</sequence>
<dbReference type="PANTHER" id="PTHR42916">
    <property type="entry name" value="2-SUCCINYL-5-ENOLPYRUVYL-6-HYDROXY-3-CYCLOHEXENE-1-CARBOXYLATE SYNTHASE"/>
    <property type="match status" value="1"/>
</dbReference>
<protein>
    <recommendedName>
        <fullName evidence="3">Putative 2-succinyl-6-hydroxy-2,4-cyclohexadiene-1-carboxylate synthase</fullName>
        <shortName evidence="3">SHCHC synthase</shortName>
        <ecNumber evidence="3">4.2.99.20</ecNumber>
    </recommendedName>
</protein>
<feature type="domain" description="AB hydrolase-1" evidence="4">
    <location>
        <begin position="20"/>
        <end position="253"/>
    </location>
</feature>
<gene>
    <name evidence="3" type="primary">menH</name>
    <name evidence="5" type="ORF">P343_08350</name>
</gene>
<comment type="subunit">
    <text evidence="3">Monomer.</text>
</comment>
<dbReference type="NCBIfam" id="TIGR03695">
    <property type="entry name" value="menH_SHCHC"/>
    <property type="match status" value="1"/>
</dbReference>
<dbReference type="Gene3D" id="3.40.50.1820">
    <property type="entry name" value="alpha/beta hydrolase"/>
    <property type="match status" value="1"/>
</dbReference>
<dbReference type="PATRIC" id="fig|1395513.3.peg.1691"/>
<evidence type="ECO:0000259" key="4">
    <source>
        <dbReference type="Pfam" id="PF00561"/>
    </source>
</evidence>
<keyword evidence="6" id="KW-1185">Reference proteome</keyword>
<dbReference type="OrthoDB" id="9808398at2"/>
<dbReference type="UniPathway" id="UPA00079"/>
<reference evidence="5 6" key="1">
    <citation type="journal article" date="2013" name="Genome Announc.">
        <title>Genome Sequence of Sporolactobacillus laevolacticus DSM442, an Efficient Polymer-Grade D-Lactate Producer from Agricultural Waste Cottonseed as a Nitrogen Source.</title>
        <authorList>
            <person name="Wang H."/>
            <person name="Wang L."/>
            <person name="Ju J."/>
            <person name="Yu B."/>
            <person name="Ma Y."/>
        </authorList>
    </citation>
    <scope>NUCLEOTIDE SEQUENCE [LARGE SCALE GENOMIC DNA]</scope>
    <source>
        <strain evidence="5 6">DSM 442</strain>
    </source>
</reference>